<accession>A0A3N7HW49</accession>
<feature type="region of interest" description="Disordered" evidence="2">
    <location>
        <begin position="80"/>
        <end position="99"/>
    </location>
</feature>
<evidence type="ECO:0000313" key="5">
    <source>
        <dbReference type="Proteomes" id="UP000267464"/>
    </source>
</evidence>
<keyword evidence="5" id="KW-1185">Reference proteome</keyword>
<keyword evidence="4" id="KW-0378">Hydrolase</keyword>
<comment type="similarity">
    <text evidence="1">Belongs to the glycosyl hydrolase 16 family.</text>
</comment>
<dbReference type="InterPro" id="IPR013320">
    <property type="entry name" value="ConA-like_dom_sf"/>
</dbReference>
<dbReference type="CDD" id="cd08023">
    <property type="entry name" value="GH16_laminarinase_like"/>
    <property type="match status" value="1"/>
</dbReference>
<evidence type="ECO:0000256" key="2">
    <source>
        <dbReference type="SAM" id="MobiDB-lite"/>
    </source>
</evidence>
<reference evidence="4 5" key="1">
    <citation type="submission" date="2018-08" db="EMBL/GenBank/DDBJ databases">
        <authorList>
            <person name="Khan S.A."/>
            <person name="Jeon C.O."/>
            <person name="Chun B.H."/>
            <person name="Jeong S.E."/>
        </authorList>
    </citation>
    <scope>NUCLEOTIDE SEQUENCE [LARGE SCALE GENOMIC DNA]</scope>
    <source>
        <strain evidence="4 5">S-16</strain>
    </source>
</reference>
<organism evidence="4 5">
    <name type="scientific">Piscinibacter terrae</name>
    <dbReference type="NCBI Taxonomy" id="2496871"/>
    <lineage>
        <taxon>Bacteria</taxon>
        <taxon>Pseudomonadati</taxon>
        <taxon>Pseudomonadota</taxon>
        <taxon>Betaproteobacteria</taxon>
        <taxon>Burkholderiales</taxon>
        <taxon>Sphaerotilaceae</taxon>
        <taxon>Piscinibacter</taxon>
    </lineage>
</organism>
<gene>
    <name evidence="4" type="ORF">DZC73_06005</name>
</gene>
<dbReference type="Gene3D" id="2.60.120.200">
    <property type="match status" value="1"/>
</dbReference>
<proteinExistence type="inferred from homology"/>
<sequence>MASPAGRNARRCRWPIHGRPSAGPHDNSICRRSRNTAAGNGSATKGVPMHEPPRPLTTRRQALQRLLAATGLAATVGCADSASRHGRLPKPDSVDEPAPIRGKGYKLVKDWDFGRSVTSVEAMREEFFTRYIYNNGQQDALNDEWERYRDNDNHVFEDGALALVARTPEGAIRGKIESGMIRSKWSGQYGYFEARIKVPDGRGMWPAFWLNPQDGKWPPEIDILEVVNNGRDTTRNTFHFVHSGVKDVLPVASSLLNNNKTYKPGTDFKDDYHTYSAEWLPDRVRHYVDDVLVVDREFKWVHRDGSDGGAAHVLLNLAVGGAWPGRPDPAAFPAKLMVKYVRVWQR</sequence>
<feature type="domain" description="GH16" evidence="3">
    <location>
        <begin position="83"/>
        <end position="346"/>
    </location>
</feature>
<comment type="caution">
    <text evidence="4">The sequence shown here is derived from an EMBL/GenBank/DDBJ whole genome shotgun (WGS) entry which is preliminary data.</text>
</comment>
<dbReference type="EMBL" id="QUSW01000001">
    <property type="protein sequence ID" value="RQP26554.1"/>
    <property type="molecule type" value="Genomic_DNA"/>
</dbReference>
<evidence type="ECO:0000313" key="4">
    <source>
        <dbReference type="EMBL" id="RQP26554.1"/>
    </source>
</evidence>
<evidence type="ECO:0000256" key="1">
    <source>
        <dbReference type="ARBA" id="ARBA00006865"/>
    </source>
</evidence>
<dbReference type="InterPro" id="IPR000757">
    <property type="entry name" value="Beta-glucanase-like"/>
</dbReference>
<dbReference type="Pfam" id="PF00722">
    <property type="entry name" value="Glyco_hydro_16"/>
    <property type="match status" value="1"/>
</dbReference>
<dbReference type="GO" id="GO:0004553">
    <property type="term" value="F:hydrolase activity, hydrolyzing O-glycosyl compounds"/>
    <property type="evidence" value="ECO:0007669"/>
    <property type="project" value="InterPro"/>
</dbReference>
<name>A0A3N7HW49_9BURK</name>
<dbReference type="PANTHER" id="PTHR10963:SF55">
    <property type="entry name" value="GLYCOSIDE HYDROLASE FAMILY 16 PROTEIN"/>
    <property type="match status" value="1"/>
</dbReference>
<evidence type="ECO:0000259" key="3">
    <source>
        <dbReference type="PROSITE" id="PS51762"/>
    </source>
</evidence>
<dbReference type="PANTHER" id="PTHR10963">
    <property type="entry name" value="GLYCOSYL HYDROLASE-RELATED"/>
    <property type="match status" value="1"/>
</dbReference>
<feature type="region of interest" description="Disordered" evidence="2">
    <location>
        <begin position="1"/>
        <end position="55"/>
    </location>
</feature>
<dbReference type="SUPFAM" id="SSF49899">
    <property type="entry name" value="Concanavalin A-like lectins/glucanases"/>
    <property type="match status" value="1"/>
</dbReference>
<dbReference type="Proteomes" id="UP000267464">
    <property type="component" value="Unassembled WGS sequence"/>
</dbReference>
<protein>
    <submittedName>
        <fullName evidence="4">Glycoside hydrolase family 16 protein</fullName>
    </submittedName>
</protein>
<reference evidence="4 5" key="2">
    <citation type="submission" date="2018-12" db="EMBL/GenBank/DDBJ databases">
        <title>Rhizobacter gummiphilus sp. nov., a rubber-degrading bacterium isolated from the soil of a botanical garden in Japan.</title>
        <authorList>
            <person name="Shunsuke S.S."/>
        </authorList>
    </citation>
    <scope>NUCLEOTIDE SEQUENCE [LARGE SCALE GENOMIC DNA]</scope>
    <source>
        <strain evidence="4 5">S-16</strain>
    </source>
</reference>
<dbReference type="PROSITE" id="PS51762">
    <property type="entry name" value="GH16_2"/>
    <property type="match status" value="1"/>
</dbReference>
<dbReference type="AlphaFoldDB" id="A0A3N7HW49"/>
<dbReference type="InterPro" id="IPR050546">
    <property type="entry name" value="Glycosyl_Hydrlase_16"/>
</dbReference>
<dbReference type="GO" id="GO:0005975">
    <property type="term" value="P:carbohydrate metabolic process"/>
    <property type="evidence" value="ECO:0007669"/>
    <property type="project" value="InterPro"/>
</dbReference>